<sequence>MKGIEINGDKSFESLNVQAAGTQFSMPFLKMKSMLIPQYFIIDITEYKSDSKFLIF</sequence>
<accession>E6MJH8</accession>
<gene>
    <name evidence="1" type="ORF">HMP0721_2163</name>
</gene>
<name>E6MJH8_9FIRM</name>
<dbReference type="STRING" id="887929.HMP0721_2163"/>
<comment type="caution">
    <text evidence="1">The sequence shown here is derived from an EMBL/GenBank/DDBJ whole genome shotgun (WGS) entry which is preliminary data.</text>
</comment>
<dbReference type="Proteomes" id="UP000004754">
    <property type="component" value="Unassembled WGS sequence"/>
</dbReference>
<evidence type="ECO:0000313" key="1">
    <source>
        <dbReference type="EMBL" id="EFV00714.1"/>
    </source>
</evidence>
<protein>
    <submittedName>
        <fullName evidence="1">Uncharacterized protein</fullName>
    </submittedName>
</protein>
<proteinExistence type="predicted"/>
<organism evidence="1 2">
    <name type="scientific">Pseudoramibacter alactolyticus ATCC 23263</name>
    <dbReference type="NCBI Taxonomy" id="887929"/>
    <lineage>
        <taxon>Bacteria</taxon>
        <taxon>Bacillati</taxon>
        <taxon>Bacillota</taxon>
        <taxon>Clostridia</taxon>
        <taxon>Eubacteriales</taxon>
        <taxon>Eubacteriaceae</taxon>
        <taxon>Pseudoramibacter</taxon>
    </lineage>
</organism>
<dbReference type="HOGENOM" id="CLU_3010825_0_0_9"/>
<keyword evidence="2" id="KW-1185">Reference proteome</keyword>
<reference evidence="1 2" key="1">
    <citation type="submission" date="2010-12" db="EMBL/GenBank/DDBJ databases">
        <authorList>
            <person name="Muzny D."/>
            <person name="Qin X."/>
            <person name="Deng J."/>
            <person name="Jiang H."/>
            <person name="Liu Y."/>
            <person name="Qu J."/>
            <person name="Song X.-Z."/>
            <person name="Zhang L."/>
            <person name="Thornton R."/>
            <person name="Coyle M."/>
            <person name="Francisco L."/>
            <person name="Jackson L."/>
            <person name="Javaid M."/>
            <person name="Korchina V."/>
            <person name="Kovar C."/>
            <person name="Mata R."/>
            <person name="Mathew T."/>
            <person name="Ngo R."/>
            <person name="Nguyen L."/>
            <person name="Nguyen N."/>
            <person name="Okwuonu G."/>
            <person name="Ongeri F."/>
            <person name="Pham C."/>
            <person name="Simmons D."/>
            <person name="Wilczek-Boney K."/>
            <person name="Hale W."/>
            <person name="Jakkamsetti A."/>
            <person name="Pham P."/>
            <person name="Ruth R."/>
            <person name="San Lucas F."/>
            <person name="Warren J."/>
            <person name="Zhang J."/>
            <person name="Zhao Z."/>
            <person name="Zhou C."/>
            <person name="Zhu D."/>
            <person name="Lee S."/>
            <person name="Bess C."/>
            <person name="Blankenburg K."/>
            <person name="Forbes L."/>
            <person name="Fu Q."/>
            <person name="Gubbala S."/>
            <person name="Hirani K."/>
            <person name="Jayaseelan J.C."/>
            <person name="Lara F."/>
            <person name="Munidasa M."/>
            <person name="Palculict T."/>
            <person name="Patil S."/>
            <person name="Pu L.-L."/>
            <person name="Saada N."/>
            <person name="Tang L."/>
            <person name="Weissenberger G."/>
            <person name="Zhu Y."/>
            <person name="Hemphill L."/>
            <person name="Shang Y."/>
            <person name="Youmans B."/>
            <person name="Ayvaz T."/>
            <person name="Ross M."/>
            <person name="Santibanez J."/>
            <person name="Aqrawi P."/>
            <person name="Gross S."/>
            <person name="Joshi V."/>
            <person name="Fowler G."/>
            <person name="Nazareth L."/>
            <person name="Reid J."/>
            <person name="Worley K."/>
            <person name="Petrosino J."/>
            <person name="Highlander S."/>
            <person name="Gibbs R."/>
        </authorList>
    </citation>
    <scope>NUCLEOTIDE SEQUENCE [LARGE SCALE GENOMIC DNA]</scope>
    <source>
        <strain evidence="1 2">ATCC 23263</strain>
    </source>
</reference>
<dbReference type="EMBL" id="AEQN01000028">
    <property type="protein sequence ID" value="EFV00714.1"/>
    <property type="molecule type" value="Genomic_DNA"/>
</dbReference>
<dbReference type="AlphaFoldDB" id="E6MJH8"/>
<evidence type="ECO:0000313" key="2">
    <source>
        <dbReference type="Proteomes" id="UP000004754"/>
    </source>
</evidence>